<comment type="similarity">
    <text evidence="2">Belongs to the binding-protein-dependent transport system permease family. FecCD subfamily.</text>
</comment>
<keyword evidence="6 8" id="KW-1133">Transmembrane helix</keyword>
<feature type="transmembrane region" description="Helical" evidence="8">
    <location>
        <begin position="251"/>
        <end position="278"/>
    </location>
</feature>
<evidence type="ECO:0000256" key="6">
    <source>
        <dbReference type="ARBA" id="ARBA00022989"/>
    </source>
</evidence>
<evidence type="ECO:0000256" key="4">
    <source>
        <dbReference type="ARBA" id="ARBA00022475"/>
    </source>
</evidence>
<evidence type="ECO:0000256" key="8">
    <source>
        <dbReference type="SAM" id="Phobius"/>
    </source>
</evidence>
<evidence type="ECO:0000256" key="1">
    <source>
        <dbReference type="ARBA" id="ARBA00004651"/>
    </source>
</evidence>
<evidence type="ECO:0000256" key="5">
    <source>
        <dbReference type="ARBA" id="ARBA00022692"/>
    </source>
</evidence>
<dbReference type="OrthoDB" id="4455417at2"/>
<keyword evidence="3" id="KW-0813">Transport</keyword>
<feature type="transmembrane region" description="Helical" evidence="8">
    <location>
        <begin position="208"/>
        <end position="231"/>
    </location>
</feature>
<proteinExistence type="inferred from homology"/>
<reference evidence="9 10" key="1">
    <citation type="submission" date="2016-11" db="EMBL/GenBank/DDBJ databases">
        <authorList>
            <person name="Jaros S."/>
            <person name="Januszkiewicz K."/>
            <person name="Wedrychowicz H."/>
        </authorList>
    </citation>
    <scope>NUCLEOTIDE SEQUENCE [LARGE SCALE GENOMIC DNA]</scope>
    <source>
        <strain evidence="9 10">DSM 44523</strain>
    </source>
</reference>
<dbReference type="SUPFAM" id="SSF81345">
    <property type="entry name" value="ABC transporter involved in vitamin B12 uptake, BtuC"/>
    <property type="match status" value="1"/>
</dbReference>
<dbReference type="PANTHER" id="PTHR30472">
    <property type="entry name" value="FERRIC ENTEROBACTIN TRANSPORT SYSTEM PERMEASE PROTEIN"/>
    <property type="match status" value="1"/>
</dbReference>
<dbReference type="PANTHER" id="PTHR30472:SF24">
    <property type="entry name" value="FERRIC ENTEROBACTIN TRANSPORT SYSTEM PERMEASE PROTEIN FEPG"/>
    <property type="match status" value="1"/>
</dbReference>
<dbReference type="STRING" id="2017.SAMN05444320_105481"/>
<dbReference type="Pfam" id="PF01032">
    <property type="entry name" value="FecCD"/>
    <property type="match status" value="1"/>
</dbReference>
<evidence type="ECO:0000256" key="2">
    <source>
        <dbReference type="ARBA" id="ARBA00007935"/>
    </source>
</evidence>
<dbReference type="RefSeq" id="WP_073484717.1">
    <property type="nucleotide sequence ID" value="NZ_FQVN01000005.1"/>
</dbReference>
<name>A0A1M5FKF7_STRHI</name>
<dbReference type="GO" id="GO:0033214">
    <property type="term" value="P:siderophore-iron import into cell"/>
    <property type="evidence" value="ECO:0007669"/>
    <property type="project" value="TreeGrafter"/>
</dbReference>
<feature type="transmembrane region" description="Helical" evidence="8">
    <location>
        <begin position="21"/>
        <end position="44"/>
    </location>
</feature>
<dbReference type="GO" id="GO:0022857">
    <property type="term" value="F:transmembrane transporter activity"/>
    <property type="evidence" value="ECO:0007669"/>
    <property type="project" value="InterPro"/>
</dbReference>
<dbReference type="EMBL" id="FQVN01000005">
    <property type="protein sequence ID" value="SHF91986.1"/>
    <property type="molecule type" value="Genomic_DNA"/>
</dbReference>
<sequence length="347" mass="35481">MSGELRAGVLRTGPVALRFSWRAVVVGVALVAVTTALSVVAIAASEPTLDVSKVVLALVGQGDYYDWLVVTRFQLPRALTAVLVGLALGAAGAVFQSLSRNPLGSPDIAGFGAGASTGAVLQIIVFGGGTAQIALGCVFGGLATALLVYLLAYRAGLQGYRLVLVGIGINAVLSSLNRFLLSAADLNLAQQAQVWLTGTLNARGWPEIWPVAVAVAVALPVLGLMGARMRLIEMDDELARSLGVPLARTRAALLVLGTVLTAAATATAGPIAFIALAAPQLARRLTGAASVGVVPSALMGAALLALSDLLAQRVTPGGQLPVGVFTAAVGGGYLVWLLVRANRRRRR</sequence>
<keyword evidence="7 8" id="KW-0472">Membrane</keyword>
<accession>A0A1M5FKF7</accession>
<feature type="transmembrane region" description="Helical" evidence="8">
    <location>
        <begin position="285"/>
        <end position="306"/>
    </location>
</feature>
<dbReference type="AlphaFoldDB" id="A0A1M5FKF7"/>
<comment type="subcellular location">
    <subcellularLocation>
        <location evidence="1">Cell membrane</location>
        <topology evidence="1">Multi-pass membrane protein</topology>
    </subcellularLocation>
</comment>
<feature type="transmembrane region" description="Helical" evidence="8">
    <location>
        <begin position="318"/>
        <end position="339"/>
    </location>
</feature>
<feature type="transmembrane region" description="Helical" evidence="8">
    <location>
        <begin position="133"/>
        <end position="152"/>
    </location>
</feature>
<dbReference type="CDD" id="cd06550">
    <property type="entry name" value="TM_ABC_iron-siderophores_like"/>
    <property type="match status" value="1"/>
</dbReference>
<organism evidence="9 10">
    <name type="scientific">Streptoalloteichus hindustanus</name>
    <dbReference type="NCBI Taxonomy" id="2017"/>
    <lineage>
        <taxon>Bacteria</taxon>
        <taxon>Bacillati</taxon>
        <taxon>Actinomycetota</taxon>
        <taxon>Actinomycetes</taxon>
        <taxon>Pseudonocardiales</taxon>
        <taxon>Pseudonocardiaceae</taxon>
        <taxon>Streptoalloteichus</taxon>
    </lineage>
</organism>
<dbReference type="GO" id="GO:0005886">
    <property type="term" value="C:plasma membrane"/>
    <property type="evidence" value="ECO:0007669"/>
    <property type="project" value="UniProtKB-SubCell"/>
</dbReference>
<evidence type="ECO:0000256" key="7">
    <source>
        <dbReference type="ARBA" id="ARBA00023136"/>
    </source>
</evidence>
<dbReference type="Proteomes" id="UP000184501">
    <property type="component" value="Unassembled WGS sequence"/>
</dbReference>
<dbReference type="InterPro" id="IPR037294">
    <property type="entry name" value="ABC_BtuC-like"/>
</dbReference>
<evidence type="ECO:0000256" key="3">
    <source>
        <dbReference type="ARBA" id="ARBA00022448"/>
    </source>
</evidence>
<feature type="transmembrane region" description="Helical" evidence="8">
    <location>
        <begin position="78"/>
        <end position="96"/>
    </location>
</feature>
<evidence type="ECO:0000313" key="10">
    <source>
        <dbReference type="Proteomes" id="UP000184501"/>
    </source>
</evidence>
<gene>
    <name evidence="9" type="ORF">SAMN05444320_105481</name>
</gene>
<keyword evidence="5 8" id="KW-0812">Transmembrane</keyword>
<feature type="transmembrane region" description="Helical" evidence="8">
    <location>
        <begin position="108"/>
        <end position="127"/>
    </location>
</feature>
<protein>
    <submittedName>
        <fullName evidence="9">Iron complex transport system permease protein</fullName>
    </submittedName>
</protein>
<dbReference type="Gene3D" id="1.10.3470.10">
    <property type="entry name" value="ABC transporter involved in vitamin B12 uptake, BtuC"/>
    <property type="match status" value="1"/>
</dbReference>
<keyword evidence="4" id="KW-1003">Cell membrane</keyword>
<dbReference type="InterPro" id="IPR000522">
    <property type="entry name" value="ABC_transptr_permease_BtuC"/>
</dbReference>
<keyword evidence="10" id="KW-1185">Reference proteome</keyword>
<evidence type="ECO:0000313" key="9">
    <source>
        <dbReference type="EMBL" id="SHF91986.1"/>
    </source>
</evidence>